<dbReference type="PANTHER" id="PTHR44757:SF2">
    <property type="entry name" value="BIOFILM ARCHITECTURE MAINTENANCE PROTEIN MBAA"/>
    <property type="match status" value="1"/>
</dbReference>
<feature type="region of interest" description="Disordered" evidence="1">
    <location>
        <begin position="582"/>
        <end position="610"/>
    </location>
</feature>
<evidence type="ECO:0000313" key="4">
    <source>
        <dbReference type="EMBL" id="MDV6229512.1"/>
    </source>
</evidence>
<keyword evidence="2" id="KW-0472">Membrane</keyword>
<evidence type="ECO:0000259" key="3">
    <source>
        <dbReference type="PROSITE" id="PS50887"/>
    </source>
</evidence>
<feature type="transmembrane region" description="Helical" evidence="2">
    <location>
        <begin position="72"/>
        <end position="89"/>
    </location>
</feature>
<feature type="transmembrane region" description="Helical" evidence="2">
    <location>
        <begin position="42"/>
        <end position="60"/>
    </location>
</feature>
<dbReference type="PROSITE" id="PS50887">
    <property type="entry name" value="GGDEF"/>
    <property type="match status" value="1"/>
</dbReference>
<keyword evidence="2" id="KW-0812">Transmembrane</keyword>
<sequence>MTRSVRALVQQTETAAGSTALAQPRSRTNEGGRVAGSTRRRVTVVLGCVLVIVLLAGSNVLGQRTSVLIDDIAQLAGGITATIVCWRTASRRTGTERQWRVLMAAGMACWSAGMAVWAFYRSVLGMPLPTASVADVGFFLFPILAVPALLAFVGPSPWRAASSARHVWVMSLLDGAVVVGSLFVLSWATVLGAVVHSSESESIEFLVAIMYPITDLVLVAMIVLLAVIPRIAARYRTQLTLLGAGILMMAISDSIYAYLVATGADFMPVLTDGGFIAGTALIALAAAAPRTVDDNPAPRDSSTHGSSLYGSQPTESDCTEAVTGARTQLLLPYALMGAIGIVLAILRVQTGELDSTVVVLGVAVVLLSLVRQVITLVQNDNLLRSLTRAQAELTYRAHHDGLTGLLNRSSFDEHLRAAVHDARAGRGRAVLLLIDLDDFKSVNDRFGHGGGDRLLIELARRLDRCVVDGVVARFGGDEFTALVYADLDAGRATAVRIAETMRTAHEIDGHSVSVGVCVGVVQIGQLDRTPHDTTTVAGSDTADEDELMRLADRAMYEAKREGKAGIYAYDTAGALTAVPSTSDQATLGTRPKMVAGEPDPARLIGPPTRT</sequence>
<proteinExistence type="predicted"/>
<feature type="transmembrane region" description="Helical" evidence="2">
    <location>
        <begin position="205"/>
        <end position="227"/>
    </location>
</feature>
<dbReference type="Proteomes" id="UP001185899">
    <property type="component" value="Unassembled WGS sequence"/>
</dbReference>
<dbReference type="Pfam" id="PF00990">
    <property type="entry name" value="GGDEF"/>
    <property type="match status" value="1"/>
</dbReference>
<dbReference type="RefSeq" id="WP_283346937.1">
    <property type="nucleotide sequence ID" value="NZ_JAWLKE010000001.1"/>
</dbReference>
<dbReference type="GO" id="GO:0052621">
    <property type="term" value="F:diguanylate cyclase activity"/>
    <property type="evidence" value="ECO:0007669"/>
    <property type="project" value="UniProtKB-EC"/>
</dbReference>
<feature type="transmembrane region" description="Helical" evidence="2">
    <location>
        <begin position="330"/>
        <end position="349"/>
    </location>
</feature>
<keyword evidence="2" id="KW-1133">Transmembrane helix</keyword>
<dbReference type="InterPro" id="IPR043128">
    <property type="entry name" value="Rev_trsase/Diguanyl_cyclase"/>
</dbReference>
<dbReference type="InterPro" id="IPR000160">
    <property type="entry name" value="GGDEF_dom"/>
</dbReference>
<gene>
    <name evidence="4" type="ORF">R3P95_03065</name>
</gene>
<dbReference type="CDD" id="cd01949">
    <property type="entry name" value="GGDEF"/>
    <property type="match status" value="1"/>
</dbReference>
<dbReference type="SMART" id="SM00267">
    <property type="entry name" value="GGDEF"/>
    <property type="match status" value="1"/>
</dbReference>
<dbReference type="Gene3D" id="3.30.70.270">
    <property type="match status" value="1"/>
</dbReference>
<feature type="transmembrane region" description="Helical" evidence="2">
    <location>
        <begin position="132"/>
        <end position="155"/>
    </location>
</feature>
<feature type="domain" description="GGDEF" evidence="3">
    <location>
        <begin position="427"/>
        <end position="571"/>
    </location>
</feature>
<reference evidence="4 5" key="1">
    <citation type="submission" date="2023-10" db="EMBL/GenBank/DDBJ databases">
        <title>Development of a sustainable strategy for remediation of hydrocarbon-contaminated territories based on the waste exchange concept.</title>
        <authorList>
            <person name="Krivoruchko A."/>
        </authorList>
    </citation>
    <scope>NUCLEOTIDE SEQUENCE [LARGE SCALE GENOMIC DNA]</scope>
    <source>
        <strain evidence="4 5">IEGM 1322</strain>
    </source>
</reference>
<evidence type="ECO:0000256" key="2">
    <source>
        <dbReference type="SAM" id="Phobius"/>
    </source>
</evidence>
<comment type="caution">
    <text evidence="4">The sequence shown here is derived from an EMBL/GenBank/DDBJ whole genome shotgun (WGS) entry which is preliminary data.</text>
</comment>
<feature type="transmembrane region" description="Helical" evidence="2">
    <location>
        <begin position="273"/>
        <end position="292"/>
    </location>
</feature>
<dbReference type="EMBL" id="JAWLKE010000001">
    <property type="protein sequence ID" value="MDV6229512.1"/>
    <property type="molecule type" value="Genomic_DNA"/>
</dbReference>
<evidence type="ECO:0000256" key="1">
    <source>
        <dbReference type="SAM" id="MobiDB-lite"/>
    </source>
</evidence>
<keyword evidence="4" id="KW-0808">Transferase</keyword>
<feature type="region of interest" description="Disordered" evidence="1">
    <location>
        <begin position="293"/>
        <end position="316"/>
    </location>
</feature>
<feature type="transmembrane region" description="Helical" evidence="2">
    <location>
        <begin position="101"/>
        <end position="120"/>
    </location>
</feature>
<organism evidence="4 5">
    <name type="scientific">Rhodococcus cercidiphylli</name>
    <dbReference type="NCBI Taxonomy" id="489916"/>
    <lineage>
        <taxon>Bacteria</taxon>
        <taxon>Bacillati</taxon>
        <taxon>Actinomycetota</taxon>
        <taxon>Actinomycetes</taxon>
        <taxon>Mycobacteriales</taxon>
        <taxon>Nocardiaceae</taxon>
        <taxon>Rhodococcus</taxon>
    </lineage>
</organism>
<accession>A0ABU4ATE1</accession>
<dbReference type="SUPFAM" id="SSF55073">
    <property type="entry name" value="Nucleotide cyclase"/>
    <property type="match status" value="1"/>
</dbReference>
<dbReference type="NCBIfam" id="TIGR00254">
    <property type="entry name" value="GGDEF"/>
    <property type="match status" value="1"/>
</dbReference>
<feature type="transmembrane region" description="Helical" evidence="2">
    <location>
        <begin position="239"/>
        <end position="261"/>
    </location>
</feature>
<name>A0ABU4ATE1_9NOCA</name>
<keyword evidence="5" id="KW-1185">Reference proteome</keyword>
<dbReference type="InterPro" id="IPR052155">
    <property type="entry name" value="Biofilm_reg_signaling"/>
</dbReference>
<keyword evidence="4" id="KW-0548">Nucleotidyltransferase</keyword>
<feature type="compositionally biased region" description="Polar residues" evidence="1">
    <location>
        <begin position="303"/>
        <end position="316"/>
    </location>
</feature>
<feature type="transmembrane region" description="Helical" evidence="2">
    <location>
        <begin position="355"/>
        <end position="374"/>
    </location>
</feature>
<dbReference type="PANTHER" id="PTHR44757">
    <property type="entry name" value="DIGUANYLATE CYCLASE DGCP"/>
    <property type="match status" value="1"/>
</dbReference>
<dbReference type="InterPro" id="IPR029787">
    <property type="entry name" value="Nucleotide_cyclase"/>
</dbReference>
<protein>
    <submittedName>
        <fullName evidence="4">Diguanylate cyclase</fullName>
        <ecNumber evidence="4">2.7.7.65</ecNumber>
    </submittedName>
</protein>
<feature type="region of interest" description="Disordered" evidence="1">
    <location>
        <begin position="13"/>
        <end position="35"/>
    </location>
</feature>
<dbReference type="EC" id="2.7.7.65" evidence="4"/>
<feature type="transmembrane region" description="Helical" evidence="2">
    <location>
        <begin position="167"/>
        <end position="193"/>
    </location>
</feature>
<evidence type="ECO:0000313" key="5">
    <source>
        <dbReference type="Proteomes" id="UP001185899"/>
    </source>
</evidence>